<comment type="catalytic activity">
    <reaction evidence="6">
        <text>Couples ATP hydrolysis with the unwinding of duplex DNA by translocating in the 3'-5' direction.</text>
        <dbReference type="EC" id="5.6.2.4"/>
    </reaction>
</comment>
<evidence type="ECO:0000256" key="1">
    <source>
        <dbReference type="ARBA" id="ARBA00022741"/>
    </source>
</evidence>
<dbReference type="Pfam" id="PF00580">
    <property type="entry name" value="UvrD-helicase"/>
    <property type="match status" value="1"/>
</dbReference>
<feature type="domain" description="UvrD-like helicase C-terminal" evidence="11">
    <location>
        <begin position="513"/>
        <end position="780"/>
    </location>
</feature>
<dbReference type="RefSeq" id="WP_204661366.1">
    <property type="nucleotide sequence ID" value="NZ_CP056775.1"/>
</dbReference>
<dbReference type="Proteomes" id="UP000612680">
    <property type="component" value="Chromosome"/>
</dbReference>
<protein>
    <recommendedName>
        <fullName evidence="7">DNA 3'-5' helicase</fullName>
        <ecNumber evidence="7">5.6.2.4</ecNumber>
    </recommendedName>
</protein>
<evidence type="ECO:0000259" key="11">
    <source>
        <dbReference type="PROSITE" id="PS51217"/>
    </source>
</evidence>
<keyword evidence="2 9" id="KW-0378">Hydrolase</keyword>
<dbReference type="SUPFAM" id="SSF52540">
    <property type="entry name" value="P-loop containing nucleoside triphosphate hydrolases"/>
    <property type="match status" value="1"/>
</dbReference>
<dbReference type="PANTHER" id="PTHR11070">
    <property type="entry name" value="UVRD / RECB / PCRA DNA HELICASE FAMILY MEMBER"/>
    <property type="match status" value="1"/>
</dbReference>
<dbReference type="PANTHER" id="PTHR11070:SF67">
    <property type="entry name" value="DNA 3'-5' HELICASE"/>
    <property type="match status" value="1"/>
</dbReference>
<comment type="catalytic activity">
    <reaction evidence="8">
        <text>ATP + H2O = ADP + phosphate + H(+)</text>
        <dbReference type="Rhea" id="RHEA:13065"/>
        <dbReference type="ChEBI" id="CHEBI:15377"/>
        <dbReference type="ChEBI" id="CHEBI:15378"/>
        <dbReference type="ChEBI" id="CHEBI:30616"/>
        <dbReference type="ChEBI" id="CHEBI:43474"/>
        <dbReference type="ChEBI" id="CHEBI:456216"/>
        <dbReference type="EC" id="5.6.2.4"/>
    </reaction>
</comment>
<dbReference type="InterPro" id="IPR014017">
    <property type="entry name" value="DNA_helicase_UvrD-like_C"/>
</dbReference>
<dbReference type="PROSITE" id="PS51198">
    <property type="entry name" value="UVRD_HELICASE_ATP_BIND"/>
    <property type="match status" value="1"/>
</dbReference>
<keyword evidence="3 9" id="KW-0347">Helicase</keyword>
<reference evidence="12 13" key="1">
    <citation type="submission" date="2020-06" db="EMBL/GenBank/DDBJ databases">
        <title>Dyadobacter sandarakinus sp. nov., isolated from the soil of the Arctic Yellow River Station.</title>
        <authorList>
            <person name="Zhang Y."/>
            <person name="Peng F."/>
        </authorList>
    </citation>
    <scope>NUCLEOTIDE SEQUENCE [LARGE SCALE GENOMIC DNA]</scope>
    <source>
        <strain evidence="12 13">Q3-56</strain>
    </source>
</reference>
<dbReference type="InterPro" id="IPR000212">
    <property type="entry name" value="DNA_helicase_UvrD/REP"/>
</dbReference>
<evidence type="ECO:0000256" key="2">
    <source>
        <dbReference type="ARBA" id="ARBA00022801"/>
    </source>
</evidence>
<evidence type="ECO:0000256" key="3">
    <source>
        <dbReference type="ARBA" id="ARBA00022806"/>
    </source>
</evidence>
<keyword evidence="4 9" id="KW-0067">ATP-binding</keyword>
<dbReference type="InterPro" id="IPR014016">
    <property type="entry name" value="UvrD-like_ATP-bd"/>
</dbReference>
<evidence type="ECO:0000256" key="9">
    <source>
        <dbReference type="PROSITE-ProRule" id="PRU00560"/>
    </source>
</evidence>
<dbReference type="InterPro" id="IPR027417">
    <property type="entry name" value="P-loop_NTPase"/>
</dbReference>
<organism evidence="12 13">
    <name type="scientific">Dyadobacter sandarakinus</name>
    <dbReference type="NCBI Taxonomy" id="2747268"/>
    <lineage>
        <taxon>Bacteria</taxon>
        <taxon>Pseudomonadati</taxon>
        <taxon>Bacteroidota</taxon>
        <taxon>Cytophagia</taxon>
        <taxon>Cytophagales</taxon>
        <taxon>Spirosomataceae</taxon>
        <taxon>Dyadobacter</taxon>
    </lineage>
</organism>
<evidence type="ECO:0000256" key="4">
    <source>
        <dbReference type="ARBA" id="ARBA00022840"/>
    </source>
</evidence>
<keyword evidence="13" id="KW-1185">Reference proteome</keyword>
<dbReference type="PROSITE" id="PS51217">
    <property type="entry name" value="UVRD_HELICASE_CTER"/>
    <property type="match status" value="1"/>
</dbReference>
<evidence type="ECO:0000256" key="8">
    <source>
        <dbReference type="ARBA" id="ARBA00048988"/>
    </source>
</evidence>
<dbReference type="EC" id="5.6.2.4" evidence="7"/>
<evidence type="ECO:0000256" key="5">
    <source>
        <dbReference type="ARBA" id="ARBA00023235"/>
    </source>
</evidence>
<keyword evidence="1 9" id="KW-0547">Nucleotide-binding</keyword>
<sequence>MFKIYSSSAGSGKTYTLTKEYLKLALNAQSEGYFKHILAVTFTNAAANEMKDRILTMLRLFSEYPASNAAMPVMLADIVRELHPGAEADSILMQEKAQELAVRARLVFRQILHRYSDFSVMTIDKFTQRLVSSFTDELGIPFIFETQLDSDLLDEAVDRLLARIGEEGEDVLTTIVERYYREQAEEGRGWGTLPNQIRQTAETLLNEQSYLEMKRVEDLGMEDWIAIRKQMREYVRGEEQKIARLAKGAFQMIQETFLAEKDFFQSGRGIYGYFRERSEEKKLWAEPNSYVYKTIGEGTWYGAKAPALIRNEIEALRNDLENHFHQIENIRLSQTGTVLLYQQLDRHMYHLSLLGEIRKEFDALLRQNNQVHISDFNRKIAAIVAQEPVPFIFERLGERYNHILVDEFQDTSKLQFANLLPLMENALAGGYFNLVVGDAKQSIYRFRSGDMDLILHLSQNQMVQLGTLLGNNEFHLERLQSLEYFLEINQLRVNRRSFREITTFNNQFFAFIAAQMSGEFPLIEDVYDQHFQQEIPEGVKDGGHVEIEFVEMGDEPDSTEDEDRPADPIVGRTVALVREMREHGYNWRDLAVLCRRKKEATTLANELKKQGFPLISDDALSLGYSRSVHFVISFMKVLHGSDNRLARYEAAYLFHHVIRRQNPSAREYEQIRQLCEAPGLDSFLTYFHRWKVQLNAFRLRQLSVFELSETLMKRFGMFESLYESEYLFRFLDVVLEFGNRKTNHLGDFLIYWQHAKNKLSITIPEETDAIRITTIHKSKGLEYPVVIVPYAQWKTSPNARLDRIWVNLDDMEDDALQRSGEPGKKLRSSMVSVVKDLENTPVADQYQNEKTRTLVENLNLLYVAFTRPVQRLYVLAKRERQWDSGQQVNHWLKDFLASEHVTPAWDEGLSRYVLAQGAGTLQHAHRKSGAETFYMREVLSNDRTESLRLRRLADRIFDVETFEPRLDLLQKTKYLLTRLRSLADLPDMLERLTDEGIFIKKEGIEIGEHVHRYLSDPVLRRLYQEDSHVQINKELLIPGGKMLHIDRVVQQANGSVTFVTFIGGTGTDDARRHMKKLVGAYQDSGKLAHGVLVTLGTGSVEEVQN</sequence>
<feature type="binding site" evidence="9">
    <location>
        <begin position="7"/>
        <end position="14"/>
    </location>
    <ligand>
        <name>ATP</name>
        <dbReference type="ChEBI" id="CHEBI:30616"/>
    </ligand>
</feature>
<evidence type="ECO:0000259" key="10">
    <source>
        <dbReference type="PROSITE" id="PS51198"/>
    </source>
</evidence>
<evidence type="ECO:0000313" key="12">
    <source>
        <dbReference type="EMBL" id="QRR00373.1"/>
    </source>
</evidence>
<evidence type="ECO:0000256" key="7">
    <source>
        <dbReference type="ARBA" id="ARBA00034808"/>
    </source>
</evidence>
<keyword evidence="5" id="KW-0413">Isomerase</keyword>
<feature type="domain" description="UvrD-like helicase ATP-binding" evidence="10">
    <location>
        <begin position="1"/>
        <end position="498"/>
    </location>
</feature>
<proteinExistence type="predicted"/>
<dbReference type="Pfam" id="PF13361">
    <property type="entry name" value="UvrD_C"/>
    <property type="match status" value="1"/>
</dbReference>
<evidence type="ECO:0000256" key="6">
    <source>
        <dbReference type="ARBA" id="ARBA00034617"/>
    </source>
</evidence>
<name>A0ABX7I3P9_9BACT</name>
<evidence type="ECO:0000313" key="13">
    <source>
        <dbReference type="Proteomes" id="UP000612680"/>
    </source>
</evidence>
<dbReference type="EMBL" id="CP056775">
    <property type="protein sequence ID" value="QRR00373.1"/>
    <property type="molecule type" value="Genomic_DNA"/>
</dbReference>
<dbReference type="Gene3D" id="3.40.50.300">
    <property type="entry name" value="P-loop containing nucleotide triphosphate hydrolases"/>
    <property type="match status" value="4"/>
</dbReference>
<gene>
    <name evidence="12" type="ORF">HWI92_05345</name>
</gene>
<accession>A0ABX7I3P9</accession>